<keyword evidence="3" id="KW-1185">Reference proteome</keyword>
<sequence>MNNKRLQNMKKLSLLILIAFLSFSCSSSDDNEPEETQTDPIVAKWQFGKVIYTYDDGTQNTNEPTSCDLQSSYTFLPDNTIELISLVPDNNNGCEVETVNFKYFNWSKVEDGKYRIVSKNPNEPEEVDIENVTFESNKMIWTEIIDNPQTNVTKIENYFTRQN</sequence>
<dbReference type="PROSITE" id="PS51257">
    <property type="entry name" value="PROKAR_LIPOPROTEIN"/>
    <property type="match status" value="1"/>
</dbReference>
<dbReference type="EMBL" id="QVID01000002">
    <property type="protein sequence ID" value="RFN57791.1"/>
    <property type="molecule type" value="Genomic_DNA"/>
</dbReference>
<protein>
    <recommendedName>
        <fullName evidence="4">Lipocalin-like domain-containing protein</fullName>
    </recommendedName>
</protein>
<accession>A0A3E1Q6N9</accession>
<comment type="caution">
    <text evidence="2">The sequence shown here is derived from an EMBL/GenBank/DDBJ whole genome shotgun (WGS) entry which is preliminary data.</text>
</comment>
<reference evidence="2 3" key="1">
    <citation type="journal article" date="2007" name="Int. J. Syst. Evol. Microbiol.">
        <title>Marixanthomonas ophiurae gen. nov., sp. nov., a marine bacterium of the family Flavobacteriaceae isolated from a deep-sea brittle star.</title>
        <authorList>
            <person name="Romanenko L.A."/>
            <person name="Uchino M."/>
            <person name="Frolova G.M."/>
            <person name="Mikhailov V.V."/>
        </authorList>
    </citation>
    <scope>NUCLEOTIDE SEQUENCE [LARGE SCALE GENOMIC DNA]</scope>
    <source>
        <strain evidence="2 3">KMM 3046</strain>
    </source>
</reference>
<feature type="chain" id="PRO_5017624130" description="Lipocalin-like domain-containing protein" evidence="1">
    <location>
        <begin position="28"/>
        <end position="163"/>
    </location>
</feature>
<evidence type="ECO:0000313" key="3">
    <source>
        <dbReference type="Proteomes" id="UP000261082"/>
    </source>
</evidence>
<name>A0A3E1Q6N9_9FLAO</name>
<evidence type="ECO:0000256" key="1">
    <source>
        <dbReference type="SAM" id="SignalP"/>
    </source>
</evidence>
<feature type="signal peptide" evidence="1">
    <location>
        <begin position="1"/>
        <end position="27"/>
    </location>
</feature>
<gene>
    <name evidence="2" type="ORF">DZ858_11130</name>
</gene>
<dbReference type="Proteomes" id="UP000261082">
    <property type="component" value="Unassembled WGS sequence"/>
</dbReference>
<organism evidence="2 3">
    <name type="scientific">Marixanthomonas ophiurae</name>
    <dbReference type="NCBI Taxonomy" id="387659"/>
    <lineage>
        <taxon>Bacteria</taxon>
        <taxon>Pseudomonadati</taxon>
        <taxon>Bacteroidota</taxon>
        <taxon>Flavobacteriia</taxon>
        <taxon>Flavobacteriales</taxon>
        <taxon>Flavobacteriaceae</taxon>
        <taxon>Marixanthomonas</taxon>
    </lineage>
</organism>
<evidence type="ECO:0000313" key="2">
    <source>
        <dbReference type="EMBL" id="RFN57791.1"/>
    </source>
</evidence>
<dbReference type="AlphaFoldDB" id="A0A3E1Q6N9"/>
<proteinExistence type="predicted"/>
<keyword evidence="1" id="KW-0732">Signal</keyword>
<evidence type="ECO:0008006" key="4">
    <source>
        <dbReference type="Google" id="ProtNLM"/>
    </source>
</evidence>